<dbReference type="CDD" id="cd04725">
    <property type="entry name" value="OMP_decarboxylase_like"/>
    <property type="match status" value="1"/>
</dbReference>
<organism evidence="11 12">
    <name type="scientific">Iningainema tapete BLCC-T55</name>
    <dbReference type="NCBI Taxonomy" id="2748662"/>
    <lineage>
        <taxon>Bacteria</taxon>
        <taxon>Bacillati</taxon>
        <taxon>Cyanobacteriota</taxon>
        <taxon>Cyanophyceae</taxon>
        <taxon>Nostocales</taxon>
        <taxon>Scytonemataceae</taxon>
        <taxon>Iningainema tapete</taxon>
    </lineage>
</organism>
<keyword evidence="6 9" id="KW-0665">Pyrimidine biosynthesis</keyword>
<dbReference type="Gene3D" id="3.20.20.70">
    <property type="entry name" value="Aldolase class I"/>
    <property type="match status" value="1"/>
</dbReference>
<accession>A0A8J6XGD0</accession>
<dbReference type="RefSeq" id="WP_190829853.1">
    <property type="nucleotide sequence ID" value="NZ_CAWPPI010000059.1"/>
</dbReference>
<feature type="binding site" evidence="9">
    <location>
        <position position="375"/>
    </location>
    <ligand>
        <name>5-phospho-alpha-D-ribose 1-diphosphate</name>
        <dbReference type="ChEBI" id="CHEBI:58017"/>
        <note>ligand shared between dimeric partners</note>
    </ligand>
</feature>
<dbReference type="InterPro" id="IPR000836">
    <property type="entry name" value="PRTase_dom"/>
</dbReference>
<dbReference type="EMBL" id="JACXAE010000059">
    <property type="protein sequence ID" value="MBD2773723.1"/>
    <property type="molecule type" value="Genomic_DNA"/>
</dbReference>
<feature type="binding site" evidence="9">
    <location>
        <position position="379"/>
    </location>
    <ligand>
        <name>5-phospho-alpha-D-ribose 1-diphosphate</name>
        <dbReference type="ChEBI" id="CHEBI:58017"/>
        <note>ligand shared between dimeric partners</note>
    </ligand>
</feature>
<comment type="function">
    <text evidence="9">Catalyzes the transfer of a ribosyl phosphate group from 5-phosphoribose 1-diphosphate to orotate, leading to the formation of orotidine monophosphate (OMP).</text>
</comment>
<evidence type="ECO:0000256" key="3">
    <source>
        <dbReference type="ARBA" id="ARBA00022676"/>
    </source>
</evidence>
<dbReference type="GO" id="GO:0000287">
    <property type="term" value="F:magnesium ion binding"/>
    <property type="evidence" value="ECO:0007669"/>
    <property type="project" value="UniProtKB-UniRule"/>
</dbReference>
<evidence type="ECO:0000256" key="5">
    <source>
        <dbReference type="ARBA" id="ARBA00022793"/>
    </source>
</evidence>
<dbReference type="EC" id="2.4.2.10" evidence="9"/>
<keyword evidence="9" id="KW-0460">Magnesium</keyword>
<comment type="pathway">
    <text evidence="2 9">Pyrimidine metabolism; UMP biosynthesis via de novo pathway; UMP from orotate: step 1/2.</text>
</comment>
<dbReference type="NCBIfam" id="NF004034">
    <property type="entry name" value="PRK05500.1"/>
    <property type="match status" value="1"/>
</dbReference>
<gene>
    <name evidence="9" type="primary">pyrE</name>
    <name evidence="11" type="ORF">ICL16_17005</name>
</gene>
<keyword evidence="4 9" id="KW-0808">Transferase</keyword>
<comment type="subunit">
    <text evidence="9">Homodimer.</text>
</comment>
<dbReference type="PANTHER" id="PTHR19278:SF9">
    <property type="entry name" value="URIDINE 5'-MONOPHOSPHATE SYNTHASE"/>
    <property type="match status" value="1"/>
</dbReference>
<dbReference type="GO" id="GO:0004588">
    <property type="term" value="F:orotate phosphoribosyltransferase activity"/>
    <property type="evidence" value="ECO:0007669"/>
    <property type="project" value="UniProtKB-UniRule"/>
</dbReference>
<dbReference type="InterPro" id="IPR001754">
    <property type="entry name" value="OMPdeCOase_dom"/>
</dbReference>
<dbReference type="InterPro" id="IPR029057">
    <property type="entry name" value="PRTase-like"/>
</dbReference>
<evidence type="ECO:0000256" key="6">
    <source>
        <dbReference type="ARBA" id="ARBA00022975"/>
    </source>
</evidence>
<comment type="cofactor">
    <cofactor evidence="9">
        <name>Mg(2+)</name>
        <dbReference type="ChEBI" id="CHEBI:18420"/>
    </cofactor>
</comment>
<name>A0A8J6XGD0_9CYAN</name>
<evidence type="ECO:0000256" key="9">
    <source>
        <dbReference type="HAMAP-Rule" id="MF_01208"/>
    </source>
</evidence>
<evidence type="ECO:0000256" key="2">
    <source>
        <dbReference type="ARBA" id="ARBA00004889"/>
    </source>
</evidence>
<dbReference type="Proteomes" id="UP000629098">
    <property type="component" value="Unassembled WGS sequence"/>
</dbReference>
<dbReference type="PANTHER" id="PTHR19278">
    <property type="entry name" value="OROTATE PHOSPHORIBOSYLTRANSFERASE"/>
    <property type="match status" value="1"/>
</dbReference>
<proteinExistence type="inferred from homology"/>
<dbReference type="InterPro" id="IPR004467">
    <property type="entry name" value="Or_phspho_trans_dom"/>
</dbReference>
<feature type="binding site" evidence="9">
    <location>
        <position position="381"/>
    </location>
    <ligand>
        <name>5-phospho-alpha-D-ribose 1-diphosphate</name>
        <dbReference type="ChEBI" id="CHEBI:58017"/>
        <note>ligand shared between dimeric partners</note>
    </ligand>
</feature>
<evidence type="ECO:0000256" key="1">
    <source>
        <dbReference type="ARBA" id="ARBA00004861"/>
    </source>
</evidence>
<feature type="domain" description="Orotidine 5'-phosphate decarboxylase" evidence="10">
    <location>
        <begin position="16"/>
        <end position="255"/>
    </location>
</feature>
<dbReference type="SUPFAM" id="SSF51366">
    <property type="entry name" value="Ribulose-phoshate binding barrel"/>
    <property type="match status" value="1"/>
</dbReference>
<comment type="caution">
    <text evidence="11">The sequence shown here is derived from an EMBL/GenBank/DDBJ whole genome shotgun (WGS) entry which is preliminary data.</text>
</comment>
<dbReference type="Gene3D" id="3.40.50.2020">
    <property type="match status" value="1"/>
</dbReference>
<comment type="catalytic activity">
    <reaction evidence="9">
        <text>orotidine 5'-phosphate + diphosphate = orotate + 5-phospho-alpha-D-ribose 1-diphosphate</text>
        <dbReference type="Rhea" id="RHEA:10380"/>
        <dbReference type="ChEBI" id="CHEBI:30839"/>
        <dbReference type="ChEBI" id="CHEBI:33019"/>
        <dbReference type="ChEBI" id="CHEBI:57538"/>
        <dbReference type="ChEBI" id="CHEBI:58017"/>
        <dbReference type="EC" id="2.4.2.10"/>
    </reaction>
</comment>
<comment type="similarity">
    <text evidence="9">Belongs to the purine/pyrimidine phosphoribosyltransferase family. PyrE subfamily.</text>
</comment>
<dbReference type="Pfam" id="PF00215">
    <property type="entry name" value="OMPdecase"/>
    <property type="match status" value="1"/>
</dbReference>
<dbReference type="Pfam" id="PF00156">
    <property type="entry name" value="Pribosyltran"/>
    <property type="match status" value="1"/>
</dbReference>
<dbReference type="AlphaFoldDB" id="A0A8J6XGD0"/>
<comment type="caution">
    <text evidence="9">Lacks conserved residue(s) required for the propagation of feature annotation.</text>
</comment>
<sequence>MNFLKKLNEASQNQSLLFVGLDPNPEMMPSRYESSDLISSLWDWLQFIIAATCDRVCVYKPTLGFYQALGTPGLELLQHTLSSIPKHIPIILDAKHSDLNTSTIFAQTVFTQWGVDAITVSPYVGQDLVAPFLVYPGKAVFVLCCTSNPAAVKLQQYPNNTNDLPLYLRVVQESKTWGTPEQLGLEVGTTKAEVLGRIRALAPERTIIARSIWAEGSNLSEILAAGLNTNGNGLLIPVPQDMLSQDNLAQQVQSLHEEIIQAKTTIISNALSCSVWIPDVCFLNQHPYQDLILQLYDIGCIMFGEFVQASGATFPYYIDLRKIISTPQLFNQVLSAYVDILKTLEFDRIAGIPYGSLPTATGLALQLQRPMIFPRKEVKAHGTRRVIEGEFYPGETVVVVDDILISGKSAMEGAGKLKSAGLNVNDIVVLIDHEQGVKERLRENGYRGHSVLALSQIVETLHQAGRINQEQLNAFLAV</sequence>
<dbReference type="InterPro" id="IPR013785">
    <property type="entry name" value="Aldolase_TIM"/>
</dbReference>
<keyword evidence="7 11" id="KW-0456">Lyase</keyword>
<feature type="binding site" description="in other chain" evidence="9">
    <location>
        <begin position="401"/>
        <end position="409"/>
    </location>
    <ligand>
        <name>5-phospho-alpha-D-ribose 1-diphosphate</name>
        <dbReference type="ChEBI" id="CHEBI:58017"/>
        <note>ligand shared between dimeric partners</note>
    </ligand>
</feature>
<protein>
    <recommendedName>
        <fullName evidence="9">Orotate phosphoribosyltransferase</fullName>
        <shortName evidence="9">OPRT</shortName>
        <shortName evidence="9">OPRTase</shortName>
        <ecNumber evidence="9">2.4.2.10</ecNumber>
    </recommendedName>
</protein>
<evidence type="ECO:0000256" key="8">
    <source>
        <dbReference type="ARBA" id="ARBA00049157"/>
    </source>
</evidence>
<comment type="pathway">
    <text evidence="1">Pyrimidine metabolism; UMP biosynthesis via de novo pathway; UMP from orotate: step 2/2.</text>
</comment>
<evidence type="ECO:0000259" key="10">
    <source>
        <dbReference type="SMART" id="SM00934"/>
    </source>
</evidence>
<dbReference type="SUPFAM" id="SSF53271">
    <property type="entry name" value="PRTase-like"/>
    <property type="match status" value="1"/>
</dbReference>
<keyword evidence="12" id="KW-1185">Reference proteome</keyword>
<dbReference type="GO" id="GO:0004590">
    <property type="term" value="F:orotidine-5'-phosphate decarboxylase activity"/>
    <property type="evidence" value="ECO:0007669"/>
    <property type="project" value="UniProtKB-UniRule"/>
</dbReference>
<dbReference type="SMART" id="SM00934">
    <property type="entry name" value="OMPdecase"/>
    <property type="match status" value="1"/>
</dbReference>
<reference evidence="11" key="1">
    <citation type="submission" date="2020-09" db="EMBL/GenBank/DDBJ databases">
        <title>Iningainema tapete sp. nov. (Scytonemataceae, Cyanobacteria) from greenhouses in central Florida (USA) produces two types of nodularin with biosynthetic potential for microcystin-LR and anabaenopeptins.</title>
        <authorList>
            <person name="Berthold D.E."/>
            <person name="Lefler F.W."/>
            <person name="Huang I.-S."/>
            <person name="Abdulla H."/>
            <person name="Zimba P.V."/>
            <person name="Laughinghouse H.D. IV."/>
        </authorList>
    </citation>
    <scope>NUCLEOTIDE SEQUENCE</scope>
    <source>
        <strain evidence="11">BLCCT55</strain>
    </source>
</reference>
<evidence type="ECO:0000256" key="4">
    <source>
        <dbReference type="ARBA" id="ARBA00022679"/>
    </source>
</evidence>
<keyword evidence="5" id="KW-0210">Decarboxylase</keyword>
<evidence type="ECO:0000256" key="7">
    <source>
        <dbReference type="ARBA" id="ARBA00023239"/>
    </source>
</evidence>
<dbReference type="NCBIfam" id="TIGR00336">
    <property type="entry name" value="pyrE"/>
    <property type="match status" value="1"/>
</dbReference>
<dbReference type="GO" id="GO:0044205">
    <property type="term" value="P:'de novo' UMP biosynthetic process"/>
    <property type="evidence" value="ECO:0007669"/>
    <property type="project" value="UniProtKB-UniRule"/>
</dbReference>
<evidence type="ECO:0000313" key="12">
    <source>
        <dbReference type="Proteomes" id="UP000629098"/>
    </source>
</evidence>
<dbReference type="HAMAP" id="MF_01208">
    <property type="entry name" value="PyrE"/>
    <property type="match status" value="1"/>
</dbReference>
<feature type="binding site" description="in other chain" evidence="9">
    <location>
        <position position="376"/>
    </location>
    <ligand>
        <name>5-phospho-alpha-D-ribose 1-diphosphate</name>
        <dbReference type="ChEBI" id="CHEBI:58017"/>
        <note>ligand shared between dimeric partners</note>
    </ligand>
</feature>
<dbReference type="InterPro" id="IPR023031">
    <property type="entry name" value="OPRT"/>
</dbReference>
<dbReference type="CDD" id="cd06223">
    <property type="entry name" value="PRTases_typeI"/>
    <property type="match status" value="1"/>
</dbReference>
<dbReference type="GO" id="GO:0006207">
    <property type="term" value="P:'de novo' pyrimidine nucleobase biosynthetic process"/>
    <property type="evidence" value="ECO:0007669"/>
    <property type="project" value="InterPro"/>
</dbReference>
<keyword evidence="3 9" id="KW-0328">Glycosyltransferase</keyword>
<dbReference type="NCBIfam" id="TIGR02127">
    <property type="entry name" value="pyrF_sub2"/>
    <property type="match status" value="1"/>
</dbReference>
<comment type="catalytic activity">
    <reaction evidence="8">
        <text>orotidine 5'-phosphate + H(+) = UMP + CO2</text>
        <dbReference type="Rhea" id="RHEA:11596"/>
        <dbReference type="ChEBI" id="CHEBI:15378"/>
        <dbReference type="ChEBI" id="CHEBI:16526"/>
        <dbReference type="ChEBI" id="CHEBI:57538"/>
        <dbReference type="ChEBI" id="CHEBI:57865"/>
        <dbReference type="EC" id="4.1.1.23"/>
    </reaction>
</comment>
<evidence type="ECO:0000313" key="11">
    <source>
        <dbReference type="EMBL" id="MBD2773723.1"/>
    </source>
</evidence>
<dbReference type="InterPro" id="IPR011995">
    <property type="entry name" value="OMPdecase_type-2"/>
</dbReference>
<dbReference type="InterPro" id="IPR011060">
    <property type="entry name" value="RibuloseP-bd_barrel"/>
</dbReference>
<dbReference type="UniPathway" id="UPA00070">
    <property type="reaction ID" value="UER00119"/>
</dbReference>